<dbReference type="WBParaSite" id="jg128">
    <property type="protein sequence ID" value="jg128"/>
    <property type="gene ID" value="jg128"/>
</dbReference>
<feature type="domain" description="Chromo" evidence="2">
    <location>
        <begin position="67"/>
        <end position="97"/>
    </location>
</feature>
<evidence type="ECO:0000313" key="3">
    <source>
        <dbReference type="Proteomes" id="UP000887574"/>
    </source>
</evidence>
<dbReference type="InterPro" id="IPR016197">
    <property type="entry name" value="Chromo-like_dom_sf"/>
</dbReference>
<keyword evidence="3" id="KW-1185">Reference proteome</keyword>
<name>A0A915CUJ9_9BILA</name>
<protein>
    <submittedName>
        <fullName evidence="4">Chromo domain-containing protein</fullName>
    </submittedName>
</protein>
<sequence length="97" mass="11280">MFKKLYVSAEQDVAGPNSRTNDKEDLSKRSQRLQQLKPGYKQPHHSPSAVLWISKVHMIRHKFIPDFPLEEILAEHVVNGEIKYLVRWLGRGDEDNS</sequence>
<reference evidence="4" key="1">
    <citation type="submission" date="2022-11" db="UniProtKB">
        <authorList>
            <consortium name="WormBaseParasite"/>
        </authorList>
    </citation>
    <scope>IDENTIFICATION</scope>
</reference>
<evidence type="ECO:0000313" key="4">
    <source>
        <dbReference type="WBParaSite" id="jg128"/>
    </source>
</evidence>
<feature type="region of interest" description="Disordered" evidence="1">
    <location>
        <begin position="1"/>
        <end position="45"/>
    </location>
</feature>
<organism evidence="3 4">
    <name type="scientific">Ditylenchus dipsaci</name>
    <dbReference type="NCBI Taxonomy" id="166011"/>
    <lineage>
        <taxon>Eukaryota</taxon>
        <taxon>Metazoa</taxon>
        <taxon>Ecdysozoa</taxon>
        <taxon>Nematoda</taxon>
        <taxon>Chromadorea</taxon>
        <taxon>Rhabditida</taxon>
        <taxon>Tylenchina</taxon>
        <taxon>Tylenchomorpha</taxon>
        <taxon>Sphaerularioidea</taxon>
        <taxon>Anguinidae</taxon>
        <taxon>Anguininae</taxon>
        <taxon>Ditylenchus</taxon>
    </lineage>
</organism>
<dbReference type="SUPFAM" id="SSF54160">
    <property type="entry name" value="Chromo domain-like"/>
    <property type="match status" value="1"/>
</dbReference>
<dbReference type="Gene3D" id="2.40.50.40">
    <property type="match status" value="1"/>
</dbReference>
<evidence type="ECO:0000259" key="2">
    <source>
        <dbReference type="PROSITE" id="PS50013"/>
    </source>
</evidence>
<dbReference type="AlphaFoldDB" id="A0A915CUJ9"/>
<accession>A0A915CUJ9</accession>
<evidence type="ECO:0000256" key="1">
    <source>
        <dbReference type="SAM" id="MobiDB-lite"/>
    </source>
</evidence>
<dbReference type="CDD" id="cd00024">
    <property type="entry name" value="CD_CSD"/>
    <property type="match status" value="1"/>
</dbReference>
<dbReference type="PROSITE" id="PS50013">
    <property type="entry name" value="CHROMO_2"/>
    <property type="match status" value="1"/>
</dbReference>
<dbReference type="InterPro" id="IPR000953">
    <property type="entry name" value="Chromo/chromo_shadow_dom"/>
</dbReference>
<dbReference type="Proteomes" id="UP000887574">
    <property type="component" value="Unplaced"/>
</dbReference>
<proteinExistence type="predicted"/>